<dbReference type="InterPro" id="IPR008775">
    <property type="entry name" value="Phytyl_CoA_dOase-like"/>
</dbReference>
<reference evidence="1" key="1">
    <citation type="submission" date="2018-05" db="EMBL/GenBank/DDBJ databases">
        <authorList>
            <person name="Lanie J.A."/>
            <person name="Ng W.-L."/>
            <person name="Kazmierczak K.M."/>
            <person name="Andrzejewski T.M."/>
            <person name="Davidsen T.M."/>
            <person name="Wayne K.J."/>
            <person name="Tettelin H."/>
            <person name="Glass J.I."/>
            <person name="Rusch D."/>
            <person name="Podicherti R."/>
            <person name="Tsui H.-C.T."/>
            <person name="Winkler M.E."/>
        </authorList>
    </citation>
    <scope>NUCLEOTIDE SEQUENCE</scope>
</reference>
<dbReference type="PANTHER" id="PTHR20883:SF48">
    <property type="entry name" value="ECTOINE DIOXYGENASE"/>
    <property type="match status" value="1"/>
</dbReference>
<accession>A0A382Q293</accession>
<proteinExistence type="predicted"/>
<dbReference type="Pfam" id="PF05721">
    <property type="entry name" value="PhyH"/>
    <property type="match status" value="1"/>
</dbReference>
<feature type="non-terminal residue" evidence="1">
    <location>
        <position position="277"/>
    </location>
</feature>
<sequence length="277" mass="29875">MNASNKIAGGDTTISADKSARDISILVEDGEAVALRLGNRGPVRYNSSGEIHEDILNAYSEHGFYVFTNLIADDEIEDLRTEMDRVLARAPLSPDSDLDADGNTAIGMDFAQNPFQFAKPLSDPFGGTDALQGRYEVKLAEPEAAADAPDYTVVLVKANPQLMDSCLRLYGHPDLLSIVEAVSGPDFVPFCNNTFVKEPGLGAAVSWHQDGTTHWDSPDLDENTHGFNLMINLYGSNGSNGVWVVPGTHKQGKLDIRAMVRDAGTERIPGAVPLLCD</sequence>
<gene>
    <name evidence="1" type="ORF">METZ01_LOCUS331954</name>
</gene>
<protein>
    <recommendedName>
        <fullName evidence="2">Phytanoyl-CoA dioxygenase</fullName>
    </recommendedName>
</protein>
<dbReference type="GO" id="GO:0016491">
    <property type="term" value="F:oxidoreductase activity"/>
    <property type="evidence" value="ECO:0007669"/>
    <property type="project" value="UniProtKB-ARBA"/>
</dbReference>
<evidence type="ECO:0000313" key="1">
    <source>
        <dbReference type="EMBL" id="SVC79100.1"/>
    </source>
</evidence>
<evidence type="ECO:0008006" key="2">
    <source>
        <dbReference type="Google" id="ProtNLM"/>
    </source>
</evidence>
<dbReference type="EMBL" id="UINC01111120">
    <property type="protein sequence ID" value="SVC79100.1"/>
    <property type="molecule type" value="Genomic_DNA"/>
</dbReference>
<dbReference type="AlphaFoldDB" id="A0A382Q293"/>
<dbReference type="PANTHER" id="PTHR20883">
    <property type="entry name" value="PHYTANOYL-COA DIOXYGENASE DOMAIN CONTAINING 1"/>
    <property type="match status" value="1"/>
</dbReference>
<dbReference type="SUPFAM" id="SSF51197">
    <property type="entry name" value="Clavaminate synthase-like"/>
    <property type="match status" value="1"/>
</dbReference>
<dbReference type="Gene3D" id="2.60.120.620">
    <property type="entry name" value="q2cbj1_9rhob like domain"/>
    <property type="match status" value="1"/>
</dbReference>
<dbReference type="GO" id="GO:0046872">
    <property type="term" value="F:metal ion binding"/>
    <property type="evidence" value="ECO:0007669"/>
    <property type="project" value="UniProtKB-ARBA"/>
</dbReference>
<organism evidence="1">
    <name type="scientific">marine metagenome</name>
    <dbReference type="NCBI Taxonomy" id="408172"/>
    <lineage>
        <taxon>unclassified sequences</taxon>
        <taxon>metagenomes</taxon>
        <taxon>ecological metagenomes</taxon>
    </lineage>
</organism>
<name>A0A382Q293_9ZZZZ</name>